<dbReference type="EMBL" id="BBMN01000024">
    <property type="protein sequence ID" value="GAL08338.1"/>
    <property type="molecule type" value="Genomic_DNA"/>
</dbReference>
<keyword evidence="3" id="KW-0812">Transmembrane</keyword>
<proteinExistence type="predicted"/>
<reference evidence="6 7" key="1">
    <citation type="journal article" date="2014" name="Genome Announc.">
        <title>Draft Genome Sequences of Two Vibrionaceae Species, Vibrio ponticus C121 and Photobacterium aphoticum C119, Isolated as Coral Reef Microbiota.</title>
        <authorList>
            <person name="Al-saari N."/>
            <person name="Meirelles P.M."/>
            <person name="Mino S."/>
            <person name="Suda W."/>
            <person name="Oshima K."/>
            <person name="Hattori M."/>
            <person name="Ohkuma M."/>
            <person name="Thompson F.L."/>
            <person name="Gomez-Gil B."/>
            <person name="Sawabe T."/>
            <person name="Sawabe T."/>
        </authorList>
    </citation>
    <scope>NUCLEOTIDE SEQUENCE [LARGE SCALE GENOMIC DNA]</scope>
    <source>
        <strain evidence="6 7">JCM 19237</strain>
    </source>
</reference>
<dbReference type="Proteomes" id="UP000029227">
    <property type="component" value="Unassembled WGS sequence"/>
</dbReference>
<dbReference type="STRING" id="754436.JCM19237_2892"/>
<evidence type="ECO:0000313" key="7">
    <source>
        <dbReference type="Proteomes" id="UP000029227"/>
    </source>
</evidence>
<evidence type="ECO:0000256" key="1">
    <source>
        <dbReference type="ARBA" id="ARBA00004651"/>
    </source>
</evidence>
<gene>
    <name evidence="6" type="ORF">JCM19237_2892</name>
</gene>
<protein>
    <submittedName>
        <fullName evidence="6">Arginine/ornithine antiporter ArcD</fullName>
    </submittedName>
</protein>
<dbReference type="Pfam" id="PF03606">
    <property type="entry name" value="DcuC"/>
    <property type="match status" value="1"/>
</dbReference>
<dbReference type="InterPro" id="IPR018385">
    <property type="entry name" value="C4_dicarb_anaerob_car-like"/>
</dbReference>
<evidence type="ECO:0000256" key="2">
    <source>
        <dbReference type="ARBA" id="ARBA00022475"/>
    </source>
</evidence>
<dbReference type="eggNOG" id="COG1288">
    <property type="taxonomic scope" value="Bacteria"/>
</dbReference>
<sequence>MAVFVLVIGGFLAVITETGAIDAGIAGTMKRLAGREKWMIPILMLIRARRHRVWYG</sequence>
<evidence type="ECO:0000256" key="4">
    <source>
        <dbReference type="ARBA" id="ARBA00022989"/>
    </source>
</evidence>
<comment type="subcellular location">
    <subcellularLocation>
        <location evidence="1">Cell membrane</location>
        <topology evidence="1">Multi-pass membrane protein</topology>
    </subcellularLocation>
</comment>
<organism evidence="6 7">
    <name type="scientific">Photobacterium aphoticum</name>
    <dbReference type="NCBI Taxonomy" id="754436"/>
    <lineage>
        <taxon>Bacteria</taxon>
        <taxon>Pseudomonadati</taxon>
        <taxon>Pseudomonadota</taxon>
        <taxon>Gammaproteobacteria</taxon>
        <taxon>Vibrionales</taxon>
        <taxon>Vibrionaceae</taxon>
        <taxon>Photobacterium</taxon>
    </lineage>
</organism>
<keyword evidence="4" id="KW-1133">Transmembrane helix</keyword>
<evidence type="ECO:0000313" key="6">
    <source>
        <dbReference type="EMBL" id="GAL08338.1"/>
    </source>
</evidence>
<dbReference type="AlphaFoldDB" id="A0A090R1D8"/>
<evidence type="ECO:0000256" key="5">
    <source>
        <dbReference type="ARBA" id="ARBA00023136"/>
    </source>
</evidence>
<accession>A0A090R1D8</accession>
<name>A0A090R1D8_9GAMM</name>
<dbReference type="GO" id="GO:0005886">
    <property type="term" value="C:plasma membrane"/>
    <property type="evidence" value="ECO:0007669"/>
    <property type="project" value="UniProtKB-SubCell"/>
</dbReference>
<keyword evidence="2" id="KW-1003">Cell membrane</keyword>
<comment type="caution">
    <text evidence="6">The sequence shown here is derived from an EMBL/GenBank/DDBJ whole genome shotgun (WGS) entry which is preliminary data.</text>
</comment>
<keyword evidence="5" id="KW-0472">Membrane</keyword>
<evidence type="ECO:0000256" key="3">
    <source>
        <dbReference type="ARBA" id="ARBA00022692"/>
    </source>
</evidence>